<organism evidence="16 17">
    <name type="scientific">Candidatus Magnetoglobus multicellularis str. Araruama</name>
    <dbReference type="NCBI Taxonomy" id="890399"/>
    <lineage>
        <taxon>Bacteria</taxon>
        <taxon>Pseudomonadati</taxon>
        <taxon>Thermodesulfobacteriota</taxon>
        <taxon>Desulfobacteria</taxon>
        <taxon>Desulfobacterales</taxon>
        <taxon>Desulfobacteraceae</taxon>
        <taxon>Candidatus Magnetoglobus</taxon>
    </lineage>
</organism>
<feature type="transmembrane region" description="Helical" evidence="13">
    <location>
        <begin position="154"/>
        <end position="174"/>
    </location>
</feature>
<name>A0A1V1PFA1_9BACT</name>
<dbReference type="Pfam" id="PF02518">
    <property type="entry name" value="HATPase_c"/>
    <property type="match status" value="1"/>
</dbReference>
<dbReference type="GO" id="GO:0005886">
    <property type="term" value="C:plasma membrane"/>
    <property type="evidence" value="ECO:0007669"/>
    <property type="project" value="TreeGrafter"/>
</dbReference>
<evidence type="ECO:0000256" key="11">
    <source>
        <dbReference type="ARBA" id="ARBA00023306"/>
    </source>
</evidence>
<keyword evidence="8" id="KW-0067">ATP-binding</keyword>
<gene>
    <name evidence="16" type="ORF">OMM_00934</name>
</gene>
<dbReference type="SUPFAM" id="SSF52172">
    <property type="entry name" value="CheY-like"/>
    <property type="match status" value="1"/>
</dbReference>
<dbReference type="InterPro" id="IPR003661">
    <property type="entry name" value="HisK_dim/P_dom"/>
</dbReference>
<dbReference type="FunFam" id="3.30.565.10:FF:000010">
    <property type="entry name" value="Sensor histidine kinase RcsC"/>
    <property type="match status" value="1"/>
</dbReference>
<dbReference type="AlphaFoldDB" id="A0A1V1PFA1"/>
<dbReference type="CDD" id="cd00082">
    <property type="entry name" value="HisKA"/>
    <property type="match status" value="1"/>
</dbReference>
<dbReference type="InterPro" id="IPR005467">
    <property type="entry name" value="His_kinase_dom"/>
</dbReference>
<dbReference type="Proteomes" id="UP000189670">
    <property type="component" value="Unassembled WGS sequence"/>
</dbReference>
<dbReference type="GO" id="GO:0009927">
    <property type="term" value="F:histidine phosphotransfer kinase activity"/>
    <property type="evidence" value="ECO:0007669"/>
    <property type="project" value="TreeGrafter"/>
</dbReference>
<evidence type="ECO:0000256" key="7">
    <source>
        <dbReference type="ARBA" id="ARBA00022777"/>
    </source>
</evidence>
<feature type="transmembrane region" description="Helical" evidence="13">
    <location>
        <begin position="6"/>
        <end position="25"/>
    </location>
</feature>
<evidence type="ECO:0000313" key="16">
    <source>
        <dbReference type="EMBL" id="ETR73456.1"/>
    </source>
</evidence>
<dbReference type="InterPro" id="IPR011006">
    <property type="entry name" value="CheY-like_superfamily"/>
</dbReference>
<keyword evidence="7 16" id="KW-0418">Kinase</keyword>
<dbReference type="EC" id="2.7.13.3" evidence="3"/>
<keyword evidence="4 12" id="KW-0597">Phosphoprotein</keyword>
<evidence type="ECO:0000259" key="15">
    <source>
        <dbReference type="PROSITE" id="PS50110"/>
    </source>
</evidence>
<feature type="domain" description="Histidine kinase" evidence="14">
    <location>
        <begin position="276"/>
        <end position="499"/>
    </location>
</feature>
<dbReference type="Pfam" id="PF00072">
    <property type="entry name" value="Response_reg"/>
    <property type="match status" value="1"/>
</dbReference>
<keyword evidence="9" id="KW-0902">Two-component regulatory system</keyword>
<dbReference type="SUPFAM" id="SSF55874">
    <property type="entry name" value="ATPase domain of HSP90 chaperone/DNA topoisomerase II/histidine kinase"/>
    <property type="match status" value="1"/>
</dbReference>
<dbReference type="Gene3D" id="3.30.565.10">
    <property type="entry name" value="Histidine kinase-like ATPase, C-terminal domain"/>
    <property type="match status" value="1"/>
</dbReference>
<dbReference type="SMART" id="SM00448">
    <property type="entry name" value="REC"/>
    <property type="match status" value="1"/>
</dbReference>
<proteinExistence type="predicted"/>
<accession>A0A1V1PFA1</accession>
<evidence type="ECO:0000256" key="4">
    <source>
        <dbReference type="ARBA" id="ARBA00022553"/>
    </source>
</evidence>
<dbReference type="FunFam" id="1.10.287.130:FF:000038">
    <property type="entry name" value="Sensory transduction histidine kinase"/>
    <property type="match status" value="1"/>
</dbReference>
<evidence type="ECO:0000259" key="14">
    <source>
        <dbReference type="PROSITE" id="PS50109"/>
    </source>
</evidence>
<evidence type="ECO:0000256" key="1">
    <source>
        <dbReference type="ARBA" id="ARBA00000085"/>
    </source>
</evidence>
<feature type="domain" description="Response regulatory" evidence="15">
    <location>
        <begin position="527"/>
        <end position="643"/>
    </location>
</feature>
<dbReference type="InterPro" id="IPR001789">
    <property type="entry name" value="Sig_transdc_resp-reg_receiver"/>
</dbReference>
<reference evidence="17" key="1">
    <citation type="submission" date="2012-11" db="EMBL/GenBank/DDBJ databases">
        <authorList>
            <person name="Lucero-Rivera Y.E."/>
            <person name="Tovar-Ramirez D."/>
        </authorList>
    </citation>
    <scope>NUCLEOTIDE SEQUENCE [LARGE SCALE GENOMIC DNA]</scope>
    <source>
        <strain evidence="17">Araruama</strain>
    </source>
</reference>
<keyword evidence="10 13" id="KW-0472">Membrane</keyword>
<dbReference type="PROSITE" id="PS50110">
    <property type="entry name" value="RESPONSE_REGULATORY"/>
    <property type="match status" value="1"/>
</dbReference>
<evidence type="ECO:0000256" key="8">
    <source>
        <dbReference type="ARBA" id="ARBA00022840"/>
    </source>
</evidence>
<dbReference type="GO" id="GO:0000155">
    <property type="term" value="F:phosphorelay sensor kinase activity"/>
    <property type="evidence" value="ECO:0007669"/>
    <property type="project" value="InterPro"/>
</dbReference>
<feature type="modified residue" description="4-aspartylphosphate" evidence="12">
    <location>
        <position position="576"/>
    </location>
</feature>
<keyword evidence="13" id="KW-1133">Transmembrane helix</keyword>
<comment type="catalytic activity">
    <reaction evidence="1">
        <text>ATP + protein L-histidine = ADP + protein N-phospho-L-histidine.</text>
        <dbReference type="EC" id="2.7.13.3"/>
    </reaction>
</comment>
<evidence type="ECO:0000256" key="10">
    <source>
        <dbReference type="ARBA" id="ARBA00023136"/>
    </source>
</evidence>
<dbReference type="PANTHER" id="PTHR43047">
    <property type="entry name" value="TWO-COMPONENT HISTIDINE PROTEIN KINASE"/>
    <property type="match status" value="1"/>
</dbReference>
<evidence type="ECO:0000256" key="9">
    <source>
        <dbReference type="ARBA" id="ARBA00023012"/>
    </source>
</evidence>
<protein>
    <recommendedName>
        <fullName evidence="3">histidine kinase</fullName>
        <ecNumber evidence="3">2.7.13.3</ecNumber>
    </recommendedName>
</protein>
<keyword evidence="13" id="KW-0812">Transmembrane</keyword>
<evidence type="ECO:0000256" key="13">
    <source>
        <dbReference type="SAM" id="Phobius"/>
    </source>
</evidence>
<evidence type="ECO:0000256" key="2">
    <source>
        <dbReference type="ARBA" id="ARBA00004370"/>
    </source>
</evidence>
<evidence type="ECO:0000256" key="3">
    <source>
        <dbReference type="ARBA" id="ARBA00012438"/>
    </source>
</evidence>
<dbReference type="InterPro" id="IPR003594">
    <property type="entry name" value="HATPase_dom"/>
</dbReference>
<dbReference type="SMART" id="SM00388">
    <property type="entry name" value="HisKA"/>
    <property type="match status" value="1"/>
</dbReference>
<evidence type="ECO:0000256" key="5">
    <source>
        <dbReference type="ARBA" id="ARBA00022679"/>
    </source>
</evidence>
<keyword evidence="11" id="KW-0131">Cell cycle</keyword>
<dbReference type="SUPFAM" id="SSF47384">
    <property type="entry name" value="Homodimeric domain of signal transducing histidine kinase"/>
    <property type="match status" value="1"/>
</dbReference>
<dbReference type="InterPro" id="IPR036097">
    <property type="entry name" value="HisK_dim/P_sf"/>
</dbReference>
<evidence type="ECO:0000313" key="17">
    <source>
        <dbReference type="Proteomes" id="UP000189670"/>
    </source>
</evidence>
<evidence type="ECO:0000256" key="6">
    <source>
        <dbReference type="ARBA" id="ARBA00022741"/>
    </source>
</evidence>
<dbReference type="EMBL" id="ATBP01000058">
    <property type="protein sequence ID" value="ETR73456.1"/>
    <property type="molecule type" value="Genomic_DNA"/>
</dbReference>
<dbReference type="Gene3D" id="1.10.287.130">
    <property type="match status" value="1"/>
</dbReference>
<keyword evidence="5" id="KW-0808">Transferase</keyword>
<dbReference type="PRINTS" id="PR00344">
    <property type="entry name" value="BCTRLSENSOR"/>
</dbReference>
<dbReference type="PROSITE" id="PS50109">
    <property type="entry name" value="HIS_KIN"/>
    <property type="match status" value="1"/>
</dbReference>
<evidence type="ECO:0000256" key="12">
    <source>
        <dbReference type="PROSITE-ProRule" id="PRU00169"/>
    </source>
</evidence>
<sequence length="755" mass="85559">MFIGLGALFTCLALYFWYIILLPQIRANTTSNIKALSQAQAYRLESYIESNRDTLTPQQLRELMEKMLLLKDSYTHYQFLIGIRLEMDYETIDLAYQRGQSANLFDIAVSSFSCDDCTESELVLYSTSTRDLIGVATFTINSQFMNYLEKSIQLSFIVGSLTIVGIIILFWWIIAIMLKPFAQLAFHLEAQHSQFPKPLPKLSSPKTQEIMAVKDAMDSMLTRINKNQEILEQTVQERTIELRETIAQMKIEVETRQRAEQEAIAANKTKSQFLANMSHEIRTPLNAIIGFSELLKKDLTDNKHKNYVQTIVSSGKTLLGLINDILDLSKIEAGKLELQYSNVSLRTLLQEMSYTFSPTLTSKGLSYNIDIDPDLPEALLLDEVRIRQILFNLVGNAVKFTEQGSISVFVKKKFTEVDNSHIKLIIGVQDTGVGIPEDQVSVIFESFRQQDGQKLSEYGGTGLGLAITKRLIEMMNGKIEVISQVNKGSVFQFELPDIPVASLVQGVTEKDIFDDDYCGHVEFEPAKILVVDDVPNNQILMESFLVDFNFEILIASNGLEGVDLAQQYHPDLIFMDIKMPVMDGFEATRKIKANALTRNIPIVILSASAMKGISDELDTIEYESYLTKPVSQKAIVEALKKFIPYHGEDLSDCEETVNDDQDSQEKNVPQTDISFDIPFELLEKIRLFEPQIRVQLDEGILIDDVERIANKIKVINEAYACKPINDWTDEVLNLIDMFDVENLTESLKQFSAFIK</sequence>
<comment type="caution">
    <text evidence="16">The sequence shown here is derived from an EMBL/GenBank/DDBJ whole genome shotgun (WGS) entry which is preliminary data.</text>
</comment>
<dbReference type="Gene3D" id="3.40.50.2300">
    <property type="match status" value="1"/>
</dbReference>
<dbReference type="PANTHER" id="PTHR43047:SF72">
    <property type="entry name" value="OSMOSENSING HISTIDINE PROTEIN KINASE SLN1"/>
    <property type="match status" value="1"/>
</dbReference>
<dbReference type="InterPro" id="IPR036890">
    <property type="entry name" value="HATPase_C_sf"/>
</dbReference>
<dbReference type="GO" id="GO:0005524">
    <property type="term" value="F:ATP binding"/>
    <property type="evidence" value="ECO:0007669"/>
    <property type="project" value="UniProtKB-KW"/>
</dbReference>
<dbReference type="CDD" id="cd16922">
    <property type="entry name" value="HATPase_EvgS-ArcB-TorS-like"/>
    <property type="match status" value="1"/>
</dbReference>
<dbReference type="SMART" id="SM00387">
    <property type="entry name" value="HATPase_c"/>
    <property type="match status" value="1"/>
</dbReference>
<dbReference type="Pfam" id="PF00512">
    <property type="entry name" value="HisKA"/>
    <property type="match status" value="1"/>
</dbReference>
<dbReference type="InterPro" id="IPR004358">
    <property type="entry name" value="Sig_transdc_His_kin-like_C"/>
</dbReference>
<keyword evidence="6" id="KW-0547">Nucleotide-binding</keyword>
<comment type="subcellular location">
    <subcellularLocation>
        <location evidence="2">Membrane</location>
    </subcellularLocation>
</comment>